<dbReference type="AlphaFoldDB" id="A0A167EWW6"/>
<evidence type="ECO:0000313" key="3">
    <source>
        <dbReference type="EMBL" id="OAB75956.1"/>
    </source>
</evidence>
<keyword evidence="1" id="KW-0720">Serine protease</keyword>
<dbReference type="Gene3D" id="2.40.10.10">
    <property type="entry name" value="Trypsin-like serine proteases"/>
    <property type="match status" value="1"/>
</dbReference>
<dbReference type="Proteomes" id="UP000077134">
    <property type="component" value="Unassembled WGS sequence"/>
</dbReference>
<evidence type="ECO:0008006" key="5">
    <source>
        <dbReference type="Google" id="ProtNLM"/>
    </source>
</evidence>
<keyword evidence="1" id="KW-0645">Protease</keyword>
<dbReference type="EMBL" id="LSFN01000006">
    <property type="protein sequence ID" value="OAB75956.1"/>
    <property type="molecule type" value="Genomic_DNA"/>
</dbReference>
<protein>
    <recommendedName>
        <fullName evidence="5">Serine protease</fullName>
    </recommendedName>
</protein>
<keyword evidence="1" id="KW-0378">Hydrolase</keyword>
<accession>A0A167EWW6</accession>
<name>A0A167EWW6_9BACL</name>
<reference evidence="3 4" key="1">
    <citation type="submission" date="2016-02" db="EMBL/GenBank/DDBJ databases">
        <title>Paenibacillus sp. LPB0068, isolated from Crassostrea gigas.</title>
        <authorList>
            <person name="Shin S.-K."/>
            <person name="Yi H."/>
        </authorList>
    </citation>
    <scope>NUCLEOTIDE SEQUENCE [LARGE SCALE GENOMIC DNA]</scope>
    <source>
        <strain evidence="3 4">LPB0068</strain>
    </source>
</reference>
<gene>
    <name evidence="3" type="ORF">PNBC_07690</name>
</gene>
<evidence type="ECO:0000313" key="4">
    <source>
        <dbReference type="Proteomes" id="UP000077134"/>
    </source>
</evidence>
<dbReference type="InterPro" id="IPR043504">
    <property type="entry name" value="Peptidase_S1_PA_chymotrypsin"/>
</dbReference>
<sequence>MKKRIARSMLTRSDVHGIGVGYKDPNDPKKGAAVIIYSNKNSSTFLGHSSRLTTKVKGKATTVPVRIVKSGKLRSFVDYKSRIRPVPAGYSIGTTGGSGTVGLIVTNVPNAKQRYILSNNHVLNPTNSSANTETIQPGGADGGQSGRDRVGRLSRYVQLRQNQNNRVDVALSTPVRNRLLSPSYATVGILPGYVTTYRVGERLKKVGRTTGLVSGIVDSVDTDILVDYGESIGVLKFVNQTVIRGVNPVSLPGDSGSVWLRQVDNYAAAVNYAGSADGMTSIAFPVNWAMQIFRTGIARKVGTGKIKRVKTNKSPLAYVRQLTPKELTRLKVLQVRRIKK</sequence>
<organism evidence="3 4">
    <name type="scientific">Paenibacillus crassostreae</name>
    <dbReference type="NCBI Taxonomy" id="1763538"/>
    <lineage>
        <taxon>Bacteria</taxon>
        <taxon>Bacillati</taxon>
        <taxon>Bacillota</taxon>
        <taxon>Bacilli</taxon>
        <taxon>Bacillales</taxon>
        <taxon>Paenibacillaceae</taxon>
        <taxon>Paenibacillus</taxon>
    </lineage>
</organism>
<dbReference type="GO" id="GO:0008236">
    <property type="term" value="F:serine-type peptidase activity"/>
    <property type="evidence" value="ECO:0007669"/>
    <property type="project" value="UniProtKB-KW"/>
</dbReference>
<dbReference type="KEGG" id="pcx:LPB68_15330"/>
<dbReference type="InterPro" id="IPR009003">
    <property type="entry name" value="Peptidase_S1_PA"/>
</dbReference>
<dbReference type="OrthoDB" id="104542at2"/>
<dbReference type="STRING" id="1763538.LPB68_15330"/>
<evidence type="ECO:0000256" key="2">
    <source>
        <dbReference type="SAM" id="MobiDB-lite"/>
    </source>
</evidence>
<comment type="caution">
    <text evidence="3">The sequence shown here is derived from an EMBL/GenBank/DDBJ whole genome shotgun (WGS) entry which is preliminary data.</text>
</comment>
<proteinExistence type="predicted"/>
<feature type="region of interest" description="Disordered" evidence="2">
    <location>
        <begin position="126"/>
        <end position="147"/>
    </location>
</feature>
<feature type="compositionally biased region" description="Polar residues" evidence="2">
    <location>
        <begin position="126"/>
        <end position="135"/>
    </location>
</feature>
<evidence type="ECO:0000256" key="1">
    <source>
        <dbReference type="ARBA" id="ARBA00022825"/>
    </source>
</evidence>
<keyword evidence="4" id="KW-1185">Reference proteome</keyword>
<dbReference type="SUPFAM" id="SSF50494">
    <property type="entry name" value="Trypsin-like serine proteases"/>
    <property type="match status" value="1"/>
</dbReference>